<evidence type="ECO:0000259" key="1">
    <source>
        <dbReference type="Pfam" id="PF25800"/>
    </source>
</evidence>
<proteinExistence type="predicted"/>
<accession>A0AAU7F808</accession>
<dbReference type="EMBL" id="CP157355">
    <property type="protein sequence ID" value="XBL99862.1"/>
    <property type="molecule type" value="Genomic_DNA"/>
</dbReference>
<dbReference type="KEGG" id="cmav:ABHF33_12415"/>
<dbReference type="AlphaFoldDB" id="A0AAU7F808"/>
<dbReference type="RefSeq" id="WP_348944246.1">
    <property type="nucleotide sequence ID" value="NZ_CP157355.1"/>
</dbReference>
<evidence type="ECO:0000313" key="2">
    <source>
        <dbReference type="EMBL" id="XBL99862.1"/>
    </source>
</evidence>
<dbReference type="InterPro" id="IPR057840">
    <property type="entry name" value="FimV_N"/>
</dbReference>
<organism evidence="2">
    <name type="scientific">Chitinibacter mangrovi</name>
    <dbReference type="NCBI Taxonomy" id="3153927"/>
    <lineage>
        <taxon>Bacteria</taxon>
        <taxon>Pseudomonadati</taxon>
        <taxon>Pseudomonadota</taxon>
        <taxon>Betaproteobacteria</taxon>
        <taxon>Neisseriales</taxon>
        <taxon>Chitinibacteraceae</taxon>
        <taxon>Chitinibacter</taxon>
    </lineage>
</organism>
<protein>
    <recommendedName>
        <fullName evidence="1">FimV N-terminal domain-containing protein</fullName>
    </recommendedName>
</protein>
<feature type="domain" description="FimV N-terminal" evidence="1">
    <location>
        <begin position="39"/>
        <end position="142"/>
    </location>
</feature>
<dbReference type="Pfam" id="PF25800">
    <property type="entry name" value="FimV_N"/>
    <property type="match status" value="1"/>
</dbReference>
<reference evidence="2" key="1">
    <citation type="submission" date="2024-05" db="EMBL/GenBank/DDBJ databases">
        <authorList>
            <person name="Yang L."/>
            <person name="Pan L."/>
        </authorList>
    </citation>
    <scope>NUCLEOTIDE SEQUENCE</scope>
    <source>
        <strain evidence="2">FCG-7</strain>
    </source>
</reference>
<gene>
    <name evidence="2" type="ORF">ABHF33_12415</name>
</gene>
<name>A0AAU7F808_9NEIS</name>
<sequence>MGAVLTVLTTAKSIPVFPLRRIAVVLMAGLSFSSVQAAMLGEISVRSALGERFNASITVAAAEDEDLNANCFRLVSPQDENASGVLRRARLVYQYEVGGGRLLIRGEESTSEPLVTLGVKVKCPGEDERVFQRDYRIFLDPPEYRSGITQQATDTVLPTVKNTVRRKLPALGGSWLSEEGDSVAKIAASYYPRDKARQQAMIEAIYELNPDLPQNTNARLNGDWRIQLPMPQQKATPVPAPLIPALQFDLPAAKPLESLPRLSLESDPSTPDSANMARGSGEFRLRLSEINLDTQRPNTLTPEQTLQLRERLLSLESDDQAAQMLQLKYQVTELEKQLASLRNSGSTNSDNQADEDGKKATDSALAGWLWPLLALLLIPVAYLGWRRWQGRNSEPDELYTVISPSTAYLRSHSRLDSDTGYAQSVTFGGLDTHQIGTPIHRDQNEEWHSEDMDVVSPGNVTEEAQLLLDHGLVPQAINLLSHEIQQYPAALALWMKLFEIFQRNGMPEAFQEKAVAFRLQFASDALWKNVQELGLSIDPANPLYQSLDLNNEPQLMPEEPRFANNEDLAFANALHAGAGLDMPDEVAVLEPAPVQSTPQTGHEFDFDLDSPATQVEYEAPTFELVADSAEDESDANDVTQYQGGSALDAIAATEVDEIQIDAVETVDEIELSPLAPATPTPLEPPMPTSAAGIFKSDDPALQEIARCIENGQRKEAFAQLEEMLYKGTMPQRLTASKWLDKLLGMFGSN</sequence>